<dbReference type="RefSeq" id="WP_089178544.1">
    <property type="nucleotide sequence ID" value="NZ_CP023189.1"/>
</dbReference>
<sequence length="243" mass="25264">MALAITVNDADYSDNSIGWEAPTSAQPATALFALNSASGLKNLASGGVQPTAKTGAPVFTAGVAGKSLPLVTLGYNEILETYQLFTPQITILSLINLGSGNPNIIQTPNIGSSPAGLSLAQRGGTMNNFLACSNAAQQLSENADGLVFGTWQIHAWQCDITTKTPVLNYKNYTTGISAGGTGSFPDIYTPINTFELGGAGDNAASSTFEAASYLIWDTILAADDLTAAVAWMRQWAKSFGQSV</sequence>
<accession>A0AAN1UA13</accession>
<proteinExistence type="predicted"/>
<reference evidence="1 2" key="2">
    <citation type="submission" date="2018-08" db="EMBL/GenBank/DDBJ databases">
        <title>Acetobacter oryzifermentans sp. nov., isolated from Korea traditional vinegar and reclassification of Acetobacter pasteurianus subsp. ascendens (Henneberg 1898) as Acetobacter ascendens comb. nov.</title>
        <authorList>
            <person name="Cho G.Y."/>
            <person name="Lee S.H."/>
        </authorList>
    </citation>
    <scope>NUCLEOTIDE SEQUENCE [LARGE SCALE GENOMIC DNA]</scope>
    <source>
        <strain evidence="1 2">SH</strain>
    </source>
</reference>
<dbReference type="EMBL" id="CP023189">
    <property type="protein sequence ID" value="AXN01476.1"/>
    <property type="molecule type" value="Genomic_DNA"/>
</dbReference>
<organism evidence="1 2">
    <name type="scientific">Acetobacter pomorum</name>
    <dbReference type="NCBI Taxonomy" id="65959"/>
    <lineage>
        <taxon>Bacteria</taxon>
        <taxon>Pseudomonadati</taxon>
        <taxon>Pseudomonadota</taxon>
        <taxon>Alphaproteobacteria</taxon>
        <taxon>Acetobacterales</taxon>
        <taxon>Acetobacteraceae</taxon>
        <taxon>Acetobacter</taxon>
    </lineage>
</organism>
<dbReference type="AlphaFoldDB" id="A0AAN1UA13"/>
<evidence type="ECO:0000313" key="1">
    <source>
        <dbReference type="EMBL" id="AXN01476.1"/>
    </source>
</evidence>
<protein>
    <submittedName>
        <fullName evidence="1">Uncharacterized protein</fullName>
    </submittedName>
</protein>
<name>A0AAN1UA13_9PROT</name>
<gene>
    <name evidence="1" type="ORF">CJF59_13625</name>
</gene>
<dbReference type="Proteomes" id="UP000256572">
    <property type="component" value="Chromosome"/>
</dbReference>
<reference evidence="1 2" key="1">
    <citation type="submission" date="2017-09" db="EMBL/GenBank/DDBJ databases">
        <authorList>
            <person name="Kim K.H."/>
            <person name="Chun B.H."/>
            <person name="Han G.S."/>
            <person name="Hyun S.G."/>
            <person name="Jeon C.O."/>
        </authorList>
    </citation>
    <scope>NUCLEOTIDE SEQUENCE [LARGE SCALE GENOMIC DNA]</scope>
    <source>
        <strain evidence="1 2">SH</strain>
    </source>
</reference>
<evidence type="ECO:0000313" key="2">
    <source>
        <dbReference type="Proteomes" id="UP000256572"/>
    </source>
</evidence>